<comment type="catalytic activity">
    <reaction evidence="4">
        <text>oxaloacetate + acetyl-CoA + H2O = citrate + CoA + H(+)</text>
        <dbReference type="Rhea" id="RHEA:16845"/>
        <dbReference type="ChEBI" id="CHEBI:15377"/>
        <dbReference type="ChEBI" id="CHEBI:15378"/>
        <dbReference type="ChEBI" id="CHEBI:16452"/>
        <dbReference type="ChEBI" id="CHEBI:16947"/>
        <dbReference type="ChEBI" id="CHEBI:57287"/>
        <dbReference type="ChEBI" id="CHEBI:57288"/>
        <dbReference type="EC" id="2.3.3.16"/>
    </reaction>
</comment>
<organism evidence="8 9">
    <name type="scientific">Roseibium aggregatum (strain ATCC 25650 / DSM 13394 / JCM 20685 / NBRC 16684 / NCIMB 2208 / IAM 12614 / B1)</name>
    <name type="common">Stappia aggregata</name>
    <dbReference type="NCBI Taxonomy" id="384765"/>
    <lineage>
        <taxon>Bacteria</taxon>
        <taxon>Pseudomonadati</taxon>
        <taxon>Pseudomonadota</taxon>
        <taxon>Alphaproteobacteria</taxon>
        <taxon>Hyphomicrobiales</taxon>
        <taxon>Stappiaceae</taxon>
        <taxon>Roseibium</taxon>
    </lineage>
</organism>
<feature type="active site" evidence="6">
    <location>
        <position position="330"/>
    </location>
</feature>
<dbReference type="Gene3D" id="1.10.230.10">
    <property type="entry name" value="Cytochrome P450-Terp, domain 2"/>
    <property type="match status" value="1"/>
</dbReference>
<evidence type="ECO:0000256" key="4">
    <source>
        <dbReference type="ARBA" id="ARBA00049288"/>
    </source>
</evidence>
<comment type="caution">
    <text evidence="8">The sequence shown here is derived from an EMBL/GenBank/DDBJ whole genome shotgun (WGS) entry which is preliminary data.</text>
</comment>
<dbReference type="PRINTS" id="PR00143">
    <property type="entry name" value="CITRTSNTHASE"/>
</dbReference>
<dbReference type="InterPro" id="IPR002020">
    <property type="entry name" value="Citrate_synthase"/>
</dbReference>
<dbReference type="EMBL" id="AAUW01000014">
    <property type="protein sequence ID" value="EAV42487.1"/>
    <property type="molecule type" value="Genomic_DNA"/>
</dbReference>
<dbReference type="InterPro" id="IPR019810">
    <property type="entry name" value="Citrate_synthase_AS"/>
</dbReference>
<dbReference type="GO" id="GO:0005829">
    <property type="term" value="C:cytosol"/>
    <property type="evidence" value="ECO:0007669"/>
    <property type="project" value="TreeGrafter"/>
</dbReference>
<dbReference type="GO" id="GO:0006099">
    <property type="term" value="P:tricarboxylic acid cycle"/>
    <property type="evidence" value="ECO:0007669"/>
    <property type="project" value="UniProtKB-UniPathway"/>
</dbReference>
<feature type="active site" evidence="6">
    <location>
        <position position="275"/>
    </location>
</feature>
<dbReference type="PROSITE" id="PS00480">
    <property type="entry name" value="CITRATE_SYNTHASE"/>
    <property type="match status" value="1"/>
</dbReference>
<keyword evidence="8" id="KW-0012">Acyltransferase</keyword>
<dbReference type="AlphaFoldDB" id="A0NXG0"/>
<evidence type="ECO:0000256" key="5">
    <source>
        <dbReference type="PIRNR" id="PIRNR001369"/>
    </source>
</evidence>
<dbReference type="GO" id="GO:0036440">
    <property type="term" value="F:citrate synthase activity"/>
    <property type="evidence" value="ECO:0007669"/>
    <property type="project" value="UniProtKB-EC"/>
</dbReference>
<accession>A0NXG0</accession>
<evidence type="ECO:0000313" key="8">
    <source>
        <dbReference type="EMBL" id="EAV42487.1"/>
    </source>
</evidence>
<dbReference type="eggNOG" id="COG0372">
    <property type="taxonomic scope" value="Bacteria"/>
</dbReference>
<evidence type="ECO:0000256" key="1">
    <source>
        <dbReference type="ARBA" id="ARBA00004751"/>
    </source>
</evidence>
<evidence type="ECO:0000313" key="9">
    <source>
        <dbReference type="Proteomes" id="UP000004848"/>
    </source>
</evidence>
<evidence type="ECO:0000256" key="6">
    <source>
        <dbReference type="PIRSR" id="PIRSR001369-1"/>
    </source>
</evidence>
<evidence type="ECO:0000256" key="3">
    <source>
        <dbReference type="ARBA" id="ARBA00022679"/>
    </source>
</evidence>
<proteinExistence type="inferred from homology"/>
<comment type="pathway">
    <text evidence="1">Carbohydrate metabolism; tricarboxylic acid cycle; isocitrate from oxaloacetate: step 1/2.</text>
</comment>
<name>A0NXG0_ROSAI</name>
<dbReference type="Pfam" id="PF00285">
    <property type="entry name" value="Citrate_synt"/>
    <property type="match status" value="1"/>
</dbReference>
<dbReference type="GO" id="GO:0005975">
    <property type="term" value="P:carbohydrate metabolic process"/>
    <property type="evidence" value="ECO:0007669"/>
    <property type="project" value="TreeGrafter"/>
</dbReference>
<dbReference type="PANTHER" id="PTHR11739">
    <property type="entry name" value="CITRATE SYNTHASE"/>
    <property type="match status" value="1"/>
</dbReference>
<dbReference type="UniPathway" id="UPA00223">
    <property type="reaction ID" value="UER00717"/>
</dbReference>
<evidence type="ECO:0000256" key="2">
    <source>
        <dbReference type="ARBA" id="ARBA00010566"/>
    </source>
</evidence>
<dbReference type="Proteomes" id="UP000004848">
    <property type="component" value="Unassembled WGS sequence"/>
</dbReference>
<dbReference type="InterPro" id="IPR036969">
    <property type="entry name" value="Citrate_synthase_sf"/>
</dbReference>
<dbReference type="NCBIfam" id="NF009005">
    <property type="entry name" value="PRK12350.1"/>
    <property type="match status" value="1"/>
</dbReference>
<protein>
    <recommendedName>
        <fullName evidence="5">Citrate synthase</fullName>
    </recommendedName>
</protein>
<reference evidence="8 9" key="1">
    <citation type="submission" date="2006-05" db="EMBL/GenBank/DDBJ databases">
        <authorList>
            <person name="King G."/>
            <person name="Ferriera S."/>
            <person name="Johnson J."/>
            <person name="Kravitz S."/>
            <person name="Beeson K."/>
            <person name="Sutton G."/>
            <person name="Rogers Y.-H."/>
            <person name="Friedman R."/>
            <person name="Frazier M."/>
            <person name="Venter J.C."/>
        </authorList>
    </citation>
    <scope>NUCLEOTIDE SEQUENCE [LARGE SCALE GENOMIC DNA]</scope>
    <source>
        <strain evidence="9">ATCC 25650 / DSM 13394 / JCM 20685 / NBRC 16684 / NCIMB 2208 / IAM 12614 / B1</strain>
    </source>
</reference>
<dbReference type="CDD" id="cd06109">
    <property type="entry name" value="BsCS-I_like"/>
    <property type="match status" value="1"/>
</dbReference>
<dbReference type="InterPro" id="IPR024176">
    <property type="entry name" value="Citrate_synthase_bac-typ"/>
</dbReference>
<dbReference type="PIRSF" id="PIRSF001369">
    <property type="entry name" value="Citrate_synth"/>
    <property type="match status" value="1"/>
</dbReference>
<sequence>MINAIGSFYLTDIDKEIAMTEAPNPARMTPDPIAGLEGVVAATTMLSHVDGQEGVLVLYGRHIEDLAGKLSFEDAVRHLWQDFDLPEASGLREAFGKARRAAFAVMPVLEAAPSSLSVYERMQLGLAALPLSTGLPDAIAISGALPVFLAASHRIATGQSPIAPDSTLETATDLLRMLSGELPPAAHAAALNRYLVTILDHGLNASTFTARVIGSTQANLKQAVLGAMGALSGPLHGGAPGPVLDMIDAIGRPENAAAWIGGALARGERLMGFGHRIYRTRDPRADVLKAGLRLLGADNPKVRLAEEIEQAALAALKAAKPDRPLETNVEFYTAVLLDAIGIDRILFTPLFAVGRTPGWCAHVLEQQETGKLIRPSSHYVGPMPA</sequence>
<dbReference type="SUPFAM" id="SSF48256">
    <property type="entry name" value="Citrate synthase"/>
    <property type="match status" value="1"/>
</dbReference>
<gene>
    <name evidence="8" type="primary">gltA</name>
    <name evidence="8" type="ORF">SIAM614_28007</name>
</gene>
<dbReference type="PANTHER" id="PTHR11739:SF23">
    <property type="entry name" value="CITRATE SYNTHASE 2-RELATED"/>
    <property type="match status" value="1"/>
</dbReference>
<keyword evidence="3 5" id="KW-0808">Transferase</keyword>
<dbReference type="InterPro" id="IPR016142">
    <property type="entry name" value="Citrate_synth-like_lrg_a-sub"/>
</dbReference>
<evidence type="ECO:0000256" key="7">
    <source>
        <dbReference type="RuleBase" id="RU003406"/>
    </source>
</evidence>
<dbReference type="Gene3D" id="1.10.580.10">
    <property type="entry name" value="Citrate Synthase, domain 1"/>
    <property type="match status" value="1"/>
</dbReference>
<comment type="similarity">
    <text evidence="2 5 7">Belongs to the citrate synthase family.</text>
</comment>
<dbReference type="InterPro" id="IPR016143">
    <property type="entry name" value="Citrate_synth-like_sm_a-sub"/>
</dbReference>